<feature type="compositionally biased region" description="Low complexity" evidence="3">
    <location>
        <begin position="566"/>
        <end position="583"/>
    </location>
</feature>
<evidence type="ECO:0000313" key="6">
    <source>
        <dbReference type="Proteomes" id="UP001437256"/>
    </source>
</evidence>
<dbReference type="Gene3D" id="1.20.900.10">
    <property type="entry name" value="Dbl homology (DH) domain"/>
    <property type="match status" value="1"/>
</dbReference>
<feature type="compositionally biased region" description="Polar residues" evidence="3">
    <location>
        <begin position="133"/>
        <end position="147"/>
    </location>
</feature>
<feature type="compositionally biased region" description="Low complexity" evidence="3">
    <location>
        <begin position="185"/>
        <end position="196"/>
    </location>
</feature>
<feature type="compositionally biased region" description="Polar residues" evidence="3">
    <location>
        <begin position="1"/>
        <end position="30"/>
    </location>
</feature>
<dbReference type="Pfam" id="PF00621">
    <property type="entry name" value="RhoGEF"/>
    <property type="match status" value="1"/>
</dbReference>
<feature type="compositionally biased region" description="Polar residues" evidence="3">
    <location>
        <begin position="162"/>
        <end position="176"/>
    </location>
</feature>
<organism evidence="5 6">
    <name type="scientific">Marasmius tenuissimus</name>
    <dbReference type="NCBI Taxonomy" id="585030"/>
    <lineage>
        <taxon>Eukaryota</taxon>
        <taxon>Fungi</taxon>
        <taxon>Dikarya</taxon>
        <taxon>Basidiomycota</taxon>
        <taxon>Agaricomycotina</taxon>
        <taxon>Agaricomycetes</taxon>
        <taxon>Agaricomycetidae</taxon>
        <taxon>Agaricales</taxon>
        <taxon>Marasmiineae</taxon>
        <taxon>Marasmiaceae</taxon>
        <taxon>Marasmius</taxon>
    </lineage>
</organism>
<feature type="region of interest" description="Disordered" evidence="3">
    <location>
        <begin position="1120"/>
        <end position="1175"/>
    </location>
</feature>
<keyword evidence="2" id="KW-0963">Cytoplasm</keyword>
<dbReference type="InterPro" id="IPR035899">
    <property type="entry name" value="DBL_dom_sf"/>
</dbReference>
<reference evidence="5 6" key="1">
    <citation type="submission" date="2024-05" db="EMBL/GenBank/DDBJ databases">
        <title>A draft genome resource for the thread blight pathogen Marasmius tenuissimus strain MS-2.</title>
        <authorList>
            <person name="Yulfo-Soto G.E."/>
            <person name="Baruah I.K."/>
            <person name="Amoako-Attah I."/>
            <person name="Bukari Y."/>
            <person name="Meinhardt L.W."/>
            <person name="Bailey B.A."/>
            <person name="Cohen S.P."/>
        </authorList>
    </citation>
    <scope>NUCLEOTIDE SEQUENCE [LARGE SCALE GENOMIC DNA]</scope>
    <source>
        <strain evidence="5 6">MS-2</strain>
    </source>
</reference>
<feature type="compositionally biased region" description="Low complexity" evidence="3">
    <location>
        <begin position="1120"/>
        <end position="1146"/>
    </location>
</feature>
<evidence type="ECO:0000259" key="4">
    <source>
        <dbReference type="PROSITE" id="PS50010"/>
    </source>
</evidence>
<dbReference type="SMART" id="SM00325">
    <property type="entry name" value="RhoGEF"/>
    <property type="match status" value="1"/>
</dbReference>
<feature type="region of interest" description="Disordered" evidence="3">
    <location>
        <begin position="1"/>
        <end position="228"/>
    </location>
</feature>
<dbReference type="SUPFAM" id="SSF48065">
    <property type="entry name" value="DBL homology domain (DH-domain)"/>
    <property type="match status" value="1"/>
</dbReference>
<feature type="compositionally biased region" description="Basic and acidic residues" evidence="3">
    <location>
        <begin position="48"/>
        <end position="57"/>
    </location>
</feature>
<feature type="region of interest" description="Disordered" evidence="3">
    <location>
        <begin position="488"/>
        <end position="646"/>
    </location>
</feature>
<accession>A0ABR3A0H4</accession>
<name>A0ABR3A0H4_9AGAR</name>
<evidence type="ECO:0000256" key="1">
    <source>
        <dbReference type="ARBA" id="ARBA00004496"/>
    </source>
</evidence>
<feature type="region of interest" description="Disordered" evidence="3">
    <location>
        <begin position="249"/>
        <end position="317"/>
    </location>
</feature>
<feature type="region of interest" description="Disordered" evidence="3">
    <location>
        <begin position="435"/>
        <end position="465"/>
    </location>
</feature>
<protein>
    <recommendedName>
        <fullName evidence="4">DH domain-containing protein</fullName>
    </recommendedName>
</protein>
<feature type="region of interest" description="Disordered" evidence="3">
    <location>
        <begin position="1085"/>
        <end position="1105"/>
    </location>
</feature>
<dbReference type="PANTHER" id="PTHR46006">
    <property type="entry name" value="RHO GUANINE NUCLEOTIDE EXCHANGE FACTOR AT 64C, ISOFORM A"/>
    <property type="match status" value="1"/>
</dbReference>
<dbReference type="PROSITE" id="PS50010">
    <property type="entry name" value="DH_2"/>
    <property type="match status" value="1"/>
</dbReference>
<feature type="region of interest" description="Disordered" evidence="3">
    <location>
        <begin position="663"/>
        <end position="822"/>
    </location>
</feature>
<feature type="compositionally biased region" description="Low complexity" evidence="3">
    <location>
        <begin position="1085"/>
        <end position="1099"/>
    </location>
</feature>
<feature type="compositionally biased region" description="Basic and acidic residues" evidence="3">
    <location>
        <begin position="454"/>
        <end position="465"/>
    </location>
</feature>
<keyword evidence="6" id="KW-1185">Reference proteome</keyword>
<feature type="compositionally biased region" description="Basic and acidic residues" evidence="3">
    <location>
        <begin position="586"/>
        <end position="601"/>
    </location>
</feature>
<evidence type="ECO:0000256" key="2">
    <source>
        <dbReference type="ARBA" id="ARBA00022490"/>
    </source>
</evidence>
<dbReference type="Proteomes" id="UP001437256">
    <property type="component" value="Unassembled WGS sequence"/>
</dbReference>
<feature type="compositionally biased region" description="Polar residues" evidence="3">
    <location>
        <begin position="74"/>
        <end position="91"/>
    </location>
</feature>
<evidence type="ECO:0000313" key="5">
    <source>
        <dbReference type="EMBL" id="KAL0067025.1"/>
    </source>
</evidence>
<evidence type="ECO:0000256" key="3">
    <source>
        <dbReference type="SAM" id="MobiDB-lite"/>
    </source>
</evidence>
<comment type="subcellular location">
    <subcellularLocation>
        <location evidence="1">Cytoplasm</location>
    </subcellularLocation>
</comment>
<dbReference type="InterPro" id="IPR051480">
    <property type="entry name" value="Endocytic_GEF_Adapter"/>
</dbReference>
<dbReference type="PANTHER" id="PTHR46006:SF6">
    <property type="entry name" value="INTERSECTIN-2 ISOFORM X1"/>
    <property type="match status" value="1"/>
</dbReference>
<feature type="compositionally biased region" description="Polar residues" evidence="3">
    <location>
        <begin position="699"/>
        <end position="714"/>
    </location>
</feature>
<proteinExistence type="predicted"/>
<gene>
    <name evidence="5" type="ORF">AAF712_006014</name>
</gene>
<dbReference type="EMBL" id="JBBXMP010000030">
    <property type="protein sequence ID" value="KAL0067025.1"/>
    <property type="molecule type" value="Genomic_DNA"/>
</dbReference>
<sequence length="1375" mass="150936">MPLSRANTTTGRSRSRSVAQSALPVQQSPRQFLPPSHYAAAGGYAITEKNKHTKDDSEQQATPRSPYVPYLSPHMTSSNDSVDFQSNSPYIGSSGKAPEGRKKRESQISNLPMVESQLLPSLRDTIDRMTRPPSRTYTKGGPSTPTFKISPDADSYWPIATDTLSPRVSSRPHTPQSPIPSMFISEEPLPTSSEPSTPKPPHPTPKSALKSALRSPNPRTKTEAIEPVIPSSGAGVTLKSVRSLLRRKSSAGINSGGTAKPESKENKAPETFSVIRAQGRNRSRTDPGTHLPSQYSKDISIPLPATPQPTTTQPPRSYNSNIPRFRGNHAGNSIALTDDSDLEYRFELETRQRRRLTVANAKIPPCSSGSESEVESVMTPATGADTLIETLADAGRERIVGLGIDFRYDALSARSDGIRDSNHLSNAKHCSLDSHASADSVYTDDEPESIPVTHGEHRSLDSLDEKHRRRRETLLGLVRGLDLHRTSQQGIMSGDESDYYGEPGLAVSGSGDVPTQAPHAGRHQHVEATDSESDYEQERHEGESPPSAAPNRRSRPTSQVSTAPHLSSFGRRPGRSPLPSRSPKMGHSEIERTSKSPRLADDAGLTLSVPPAITTRKPTRDQHGLSVHPRSPSPSSLSPQPVLPGRESFNHYESVIIAKQSREAAARGREALGIPPSESDEVYSSPTMGASHIQHQYADANTPSTLPHTDSVVSTIDGDSWDDDKDDGQLSTGAEELFRTLRGSDVSGGGGRRDAEDTVEQEQGHGQRVSSSKSKPKPVDVDPHPIRKSRHRSSSRPESPERHNAPLENNQSLGGPGSTHERQIRGLWKSTLSSSTYTALLHQHGKLEMSRQEIIWELYRSEVDFVERLGSVVKFFILPLRVQNSRAWISGVPLEIAKVLDWLEDILTVHKQIRDALTGIQAAKRPVVDVVAETLCGLLPKLEVYQPYLVKIDGVSAMLQRLLDDDASDFGEFVRIQDKELGGENGLMALLEEPVKRLRLYPELFKKLLDTAPKIHDDYLPTLALVRSTELIIKVLTEVKKREDEYTYTQDITQRIGGLPHGFGLPHRDRRLLGHGEIRLVEKPALSSSVPTSTASASPNPAPMHTNRLVNAIQEWNAGRTRSGSNASSSTFASTHSTDTTSTFSDLPKSPLSELSSRASPLHFQDPRNIKPMSPLPTASTVQVFLFSDLIIFTQPRVRRSSSKTRERGDHGSDRWNLLEDTGIAKVLDIAVTSDGSDVIEVDVIPVQGNGVAGKHQVKTLYLTFPESTDTTSNRESWISALRRACKPTLAAMSNPSLNEQERRSMTGLNEALDSHSSRILDTILASGLPPPKSPSMQLGGTEGDCVKLEREERGWWSMRFQQVLKEMQYEEKYT</sequence>
<dbReference type="InterPro" id="IPR000219">
    <property type="entry name" value="DH_dom"/>
</dbReference>
<feature type="domain" description="DH" evidence="4">
    <location>
        <begin position="850"/>
        <end position="1039"/>
    </location>
</feature>
<comment type="caution">
    <text evidence="5">The sequence shown here is derived from an EMBL/GenBank/DDBJ whole genome shotgun (WGS) entry which is preliminary data.</text>
</comment>
<feature type="compositionally biased region" description="Low complexity" evidence="3">
    <location>
        <begin position="625"/>
        <end position="644"/>
    </location>
</feature>